<protein>
    <submittedName>
        <fullName evidence="5">Bifunctional metallophosphatase/5'-nucleotidase</fullName>
    </submittedName>
</protein>
<evidence type="ECO:0000256" key="1">
    <source>
        <dbReference type="ARBA" id="ARBA00022729"/>
    </source>
</evidence>
<dbReference type="CDD" id="cd00845">
    <property type="entry name" value="MPP_UshA_N_like"/>
    <property type="match status" value="1"/>
</dbReference>
<reference evidence="5 6" key="1">
    <citation type="submission" date="2019-04" db="EMBL/GenBank/DDBJ databases">
        <title>Cohnella sp. nov. isolated from preserved vegetables.</title>
        <authorList>
            <person name="Lin S.-Y."/>
            <person name="Hung M.-H."/>
            <person name="Young C.-C."/>
        </authorList>
    </citation>
    <scope>NUCLEOTIDE SEQUENCE [LARGE SCALE GENOMIC DNA]</scope>
    <source>
        <strain evidence="5 6">CC-MHH1044</strain>
    </source>
</reference>
<keyword evidence="2" id="KW-0378">Hydrolase</keyword>
<organism evidence="5 6">
    <name type="scientific">Cohnella fermenti</name>
    <dbReference type="NCBI Taxonomy" id="2565925"/>
    <lineage>
        <taxon>Bacteria</taxon>
        <taxon>Bacillati</taxon>
        <taxon>Bacillota</taxon>
        <taxon>Bacilli</taxon>
        <taxon>Bacillales</taxon>
        <taxon>Paenibacillaceae</taxon>
        <taxon>Cohnella</taxon>
    </lineage>
</organism>
<dbReference type="Gene3D" id="3.90.780.10">
    <property type="entry name" value="5'-Nucleotidase, C-terminal domain"/>
    <property type="match status" value="1"/>
</dbReference>
<accession>A0A4S4C946</accession>
<dbReference type="PANTHER" id="PTHR11575">
    <property type="entry name" value="5'-NUCLEOTIDASE-RELATED"/>
    <property type="match status" value="1"/>
</dbReference>
<evidence type="ECO:0000256" key="2">
    <source>
        <dbReference type="RuleBase" id="RU362119"/>
    </source>
</evidence>
<dbReference type="AlphaFoldDB" id="A0A4S4C946"/>
<dbReference type="PANTHER" id="PTHR11575:SF23">
    <property type="entry name" value="5-NUCLEOTIDASE FAMILY PROTEIN"/>
    <property type="match status" value="1"/>
</dbReference>
<dbReference type="GO" id="GO:0008253">
    <property type="term" value="F:5'-nucleotidase activity"/>
    <property type="evidence" value="ECO:0007669"/>
    <property type="project" value="TreeGrafter"/>
</dbReference>
<dbReference type="GO" id="GO:0030288">
    <property type="term" value="C:outer membrane-bounded periplasmic space"/>
    <property type="evidence" value="ECO:0007669"/>
    <property type="project" value="TreeGrafter"/>
</dbReference>
<dbReference type="Gene3D" id="3.60.21.10">
    <property type="match status" value="1"/>
</dbReference>
<dbReference type="Pfam" id="PF02872">
    <property type="entry name" value="5_nucleotid_C"/>
    <property type="match status" value="1"/>
</dbReference>
<sequence>MVHTNDIHSHFEEACRVTGFVKRMREKVPADSLLLLDCGDFLDRARMETEGTEGAANRALLDYMGYDAAAMGNNEGLSYTKEQLAGLFADAPCPVLCANLVDADTGAPPEWMKPYTIVDRAGIRIALLGLTAPYESFYELLGWKTADPLETARRYVPELKRQADLVVILSHLGIRQDELMATSIEGIGLILGAHTHHLLEAPLRFGETVVCAAGKFARHVGVVTIRKELRSGRLTIEGGAGPTDNCPTDPLAEQLVGEYRKRSEAAMSGTVATLREPLELSWEQESPLGTLLAATVRKATGARIGLVNSGQLLRGFPVGAVTRLDLHSACPSPINACRILLSGAHIREALEESLLPEFIGFEFHGFGFRGDRLGTLSVDGIEWTVDETKPPRERVVSAFVGGEPLADEAEYEVGTLDMFTFGIGYLSLKEGRVEKYYLPEFLRDLLVPALRDEAMLRDCRRPRRLRASVQEGSWDGATLRRND</sequence>
<feature type="domain" description="Calcineurin-like phosphoesterase" evidence="3">
    <location>
        <begin position="2"/>
        <end position="197"/>
    </location>
</feature>
<dbReference type="GO" id="GO:0000166">
    <property type="term" value="F:nucleotide binding"/>
    <property type="evidence" value="ECO:0007669"/>
    <property type="project" value="UniProtKB-KW"/>
</dbReference>
<dbReference type="InterPro" id="IPR029052">
    <property type="entry name" value="Metallo-depent_PP-like"/>
</dbReference>
<name>A0A4S4C946_9BACL</name>
<dbReference type="SUPFAM" id="SSF56300">
    <property type="entry name" value="Metallo-dependent phosphatases"/>
    <property type="match status" value="1"/>
</dbReference>
<dbReference type="GO" id="GO:0009166">
    <property type="term" value="P:nucleotide catabolic process"/>
    <property type="evidence" value="ECO:0007669"/>
    <property type="project" value="InterPro"/>
</dbReference>
<evidence type="ECO:0000313" key="6">
    <source>
        <dbReference type="Proteomes" id="UP000310636"/>
    </source>
</evidence>
<dbReference type="Proteomes" id="UP000310636">
    <property type="component" value="Unassembled WGS sequence"/>
</dbReference>
<dbReference type="OrthoDB" id="9793179at2"/>
<gene>
    <name evidence="5" type="ORF">E6C55_03355</name>
</gene>
<dbReference type="EMBL" id="SSOB01000003">
    <property type="protein sequence ID" value="THF83895.1"/>
    <property type="molecule type" value="Genomic_DNA"/>
</dbReference>
<evidence type="ECO:0000259" key="3">
    <source>
        <dbReference type="Pfam" id="PF00149"/>
    </source>
</evidence>
<comment type="similarity">
    <text evidence="2">Belongs to the 5'-nucleotidase family.</text>
</comment>
<feature type="domain" description="5'-Nucleotidase C-terminal" evidence="4">
    <location>
        <begin position="281"/>
        <end position="417"/>
    </location>
</feature>
<evidence type="ECO:0000313" key="5">
    <source>
        <dbReference type="EMBL" id="THF83895.1"/>
    </source>
</evidence>
<proteinExistence type="inferred from homology"/>
<dbReference type="Pfam" id="PF00149">
    <property type="entry name" value="Metallophos"/>
    <property type="match status" value="1"/>
</dbReference>
<dbReference type="PRINTS" id="PR01607">
    <property type="entry name" value="APYRASEFAMLY"/>
</dbReference>
<keyword evidence="1" id="KW-0732">Signal</keyword>
<keyword evidence="2" id="KW-0547">Nucleotide-binding</keyword>
<dbReference type="InterPro" id="IPR036907">
    <property type="entry name" value="5'-Nucleotdase_C_sf"/>
</dbReference>
<evidence type="ECO:0000259" key="4">
    <source>
        <dbReference type="Pfam" id="PF02872"/>
    </source>
</evidence>
<comment type="caution">
    <text evidence="5">The sequence shown here is derived from an EMBL/GenBank/DDBJ whole genome shotgun (WGS) entry which is preliminary data.</text>
</comment>
<dbReference type="SUPFAM" id="SSF55816">
    <property type="entry name" value="5'-nucleotidase (syn. UDP-sugar hydrolase), C-terminal domain"/>
    <property type="match status" value="1"/>
</dbReference>
<keyword evidence="6" id="KW-1185">Reference proteome</keyword>
<dbReference type="InterPro" id="IPR006179">
    <property type="entry name" value="5_nucleotidase/apyrase"/>
</dbReference>
<dbReference type="InterPro" id="IPR008334">
    <property type="entry name" value="5'-Nucleotdase_C"/>
</dbReference>
<dbReference type="GO" id="GO:0008768">
    <property type="term" value="F:UDP-sugar diphosphatase activity"/>
    <property type="evidence" value="ECO:0007669"/>
    <property type="project" value="TreeGrafter"/>
</dbReference>
<dbReference type="InterPro" id="IPR004843">
    <property type="entry name" value="Calcineurin-like_PHP"/>
</dbReference>